<dbReference type="GO" id="GO:0005524">
    <property type="term" value="F:ATP binding"/>
    <property type="evidence" value="ECO:0007669"/>
    <property type="project" value="UniProtKB-UniRule"/>
</dbReference>
<dbReference type="PANTHER" id="PTHR43024">
    <property type="entry name" value="UDP-N-ACETYLMURAMOYL-TRIPEPTIDE--D-ALANYL-D-ALANINE LIGASE"/>
    <property type="match status" value="1"/>
</dbReference>
<dbReference type="InterPro" id="IPR036565">
    <property type="entry name" value="Mur-like_cat_sf"/>
</dbReference>
<keyword evidence="9 10" id="KW-0961">Cell wall biogenesis/degradation</keyword>
<evidence type="ECO:0000256" key="10">
    <source>
        <dbReference type="HAMAP-Rule" id="MF_02019"/>
    </source>
</evidence>
<evidence type="ECO:0000256" key="3">
    <source>
        <dbReference type="ARBA" id="ARBA00022618"/>
    </source>
</evidence>
<dbReference type="InterPro" id="IPR013221">
    <property type="entry name" value="Mur_ligase_cen"/>
</dbReference>
<dbReference type="GO" id="GO:0008360">
    <property type="term" value="P:regulation of cell shape"/>
    <property type="evidence" value="ECO:0007669"/>
    <property type="project" value="UniProtKB-KW"/>
</dbReference>
<dbReference type="PANTHER" id="PTHR43024:SF1">
    <property type="entry name" value="UDP-N-ACETYLMURAMOYL-TRIPEPTIDE--D-ALANYL-D-ALANINE LIGASE"/>
    <property type="match status" value="1"/>
</dbReference>
<keyword evidence="3 10" id="KW-0132">Cell division</keyword>
<organism evidence="15 16">
    <name type="scientific">Rathayibacter rubneri</name>
    <dbReference type="NCBI Taxonomy" id="2950106"/>
    <lineage>
        <taxon>Bacteria</taxon>
        <taxon>Bacillati</taxon>
        <taxon>Actinomycetota</taxon>
        <taxon>Actinomycetes</taxon>
        <taxon>Micrococcales</taxon>
        <taxon>Microbacteriaceae</taxon>
        <taxon>Rathayibacter</taxon>
    </lineage>
</organism>
<comment type="function">
    <text evidence="10 11">Involved in cell wall formation. Catalyzes the final step in the synthesis of UDP-N-acetylmuramoyl-pentapeptide, the precursor of murein.</text>
</comment>
<keyword evidence="1 10" id="KW-0963">Cytoplasm</keyword>
<evidence type="ECO:0000259" key="12">
    <source>
        <dbReference type="Pfam" id="PF01225"/>
    </source>
</evidence>
<reference evidence="15" key="1">
    <citation type="submission" date="2022-06" db="EMBL/GenBank/DDBJ databases">
        <title>Whole genome shotgun sequencing (WGS) of Rathayibacter sp. ZW T2_19, isolated from stored onions (Allium cepa).</title>
        <authorList>
            <person name="Stoll D.A."/>
            <person name="Huch M."/>
        </authorList>
    </citation>
    <scope>NUCLEOTIDE SEQUENCE</scope>
    <source>
        <strain evidence="15">ZW T2_19</strain>
    </source>
</reference>
<keyword evidence="4 10" id="KW-0547">Nucleotide-binding</keyword>
<keyword evidence="2 10" id="KW-0436">Ligase</keyword>
<dbReference type="InterPro" id="IPR005863">
    <property type="entry name" value="UDP-N-AcMur_synth"/>
</dbReference>
<dbReference type="Gene3D" id="3.90.190.20">
    <property type="entry name" value="Mur ligase, C-terminal domain"/>
    <property type="match status" value="1"/>
</dbReference>
<dbReference type="HAMAP" id="MF_02019">
    <property type="entry name" value="MurF"/>
    <property type="match status" value="1"/>
</dbReference>
<evidence type="ECO:0000256" key="11">
    <source>
        <dbReference type="RuleBase" id="RU004136"/>
    </source>
</evidence>
<evidence type="ECO:0000256" key="2">
    <source>
        <dbReference type="ARBA" id="ARBA00022598"/>
    </source>
</evidence>
<evidence type="ECO:0000256" key="8">
    <source>
        <dbReference type="ARBA" id="ARBA00023306"/>
    </source>
</evidence>
<evidence type="ECO:0000256" key="6">
    <source>
        <dbReference type="ARBA" id="ARBA00022960"/>
    </source>
</evidence>
<protein>
    <recommendedName>
        <fullName evidence="10 11">UDP-N-acetylmuramoyl-tripeptide--D-alanyl-D-alanine ligase</fullName>
        <ecNumber evidence="10 11">6.3.2.10</ecNumber>
    </recommendedName>
    <alternativeName>
        <fullName evidence="10">D-alanyl-D-alanine-adding enzyme</fullName>
    </alternativeName>
</protein>
<comment type="pathway">
    <text evidence="10 11">Cell wall biogenesis; peptidoglycan biosynthesis.</text>
</comment>
<sequence length="474" mass="49983">MIALTLTEVAEAVSGRLHLAGPSSTAVTVVDGATETDSREIRPGGIFVAKRGEHTDGHLFAPAAVENGAALLIVERPLDLDVPQVLVDDSVQALGALATEVVRRVRALGGLTVLGVTGSNGKTTTKNLLRTILERVGETVAPRGSFNNEVGAPITMLQVSESTRFLVAEMGASAVGEIRRLVRMAKPDVGVVLAVGLAHAGEFGGIERTLEAKTEMVADLTSDDVAVLNCDDGRVATMAGRTAARVLWFGRGERADVRAIDVEPSAEGTRFTIEVRAGEGREAGRAEMLLRVLGEHHVMNALAATAAALSVGVPLTAIVEALSTVTLAERWRMQVLGGQDVVVVNDAYNASPDSTAAALRTLAQIAKPGGRTVAVLGEMSELGEWADEEHDRVGLQAVRLNVSQIVVVGARARRIHVAAEREGSWSGESVFVDTADDAYAFLDDYLQTGDTVLVKSSNSAGLRFLGDRLGERHR</sequence>
<keyword evidence="8 10" id="KW-0131">Cell cycle</keyword>
<dbReference type="InterPro" id="IPR000713">
    <property type="entry name" value="Mur_ligase_N"/>
</dbReference>
<dbReference type="SUPFAM" id="SSF63418">
    <property type="entry name" value="MurE/MurF N-terminal domain"/>
    <property type="match status" value="1"/>
</dbReference>
<dbReference type="InterPro" id="IPR036615">
    <property type="entry name" value="Mur_ligase_C_dom_sf"/>
</dbReference>
<proteinExistence type="inferred from homology"/>
<dbReference type="EMBL" id="JAMRYM010000054">
    <property type="protein sequence ID" value="MCM6763216.1"/>
    <property type="molecule type" value="Genomic_DNA"/>
</dbReference>
<dbReference type="GO" id="GO:0009252">
    <property type="term" value="P:peptidoglycan biosynthetic process"/>
    <property type="evidence" value="ECO:0007669"/>
    <property type="project" value="UniProtKB-UniRule"/>
</dbReference>
<comment type="catalytic activity">
    <reaction evidence="10 11">
        <text>D-alanyl-D-alanine + UDP-N-acetyl-alpha-D-muramoyl-L-alanyl-gamma-D-glutamyl-meso-2,6-diaminopimelate + ATP = UDP-N-acetyl-alpha-D-muramoyl-L-alanyl-gamma-D-glutamyl-meso-2,6-diaminopimeloyl-D-alanyl-D-alanine + ADP + phosphate + H(+)</text>
        <dbReference type="Rhea" id="RHEA:28374"/>
        <dbReference type="ChEBI" id="CHEBI:15378"/>
        <dbReference type="ChEBI" id="CHEBI:30616"/>
        <dbReference type="ChEBI" id="CHEBI:43474"/>
        <dbReference type="ChEBI" id="CHEBI:57822"/>
        <dbReference type="ChEBI" id="CHEBI:61386"/>
        <dbReference type="ChEBI" id="CHEBI:83905"/>
        <dbReference type="ChEBI" id="CHEBI:456216"/>
        <dbReference type="EC" id="6.3.2.10"/>
    </reaction>
</comment>
<accession>A0A9X2E2J8</accession>
<dbReference type="Pfam" id="PF01225">
    <property type="entry name" value="Mur_ligase"/>
    <property type="match status" value="1"/>
</dbReference>
<dbReference type="InterPro" id="IPR051046">
    <property type="entry name" value="MurCDEF_CellWall_CoF430Synth"/>
</dbReference>
<dbReference type="AlphaFoldDB" id="A0A9X2E2J8"/>
<dbReference type="Gene3D" id="3.40.1190.10">
    <property type="entry name" value="Mur-like, catalytic domain"/>
    <property type="match status" value="1"/>
</dbReference>
<dbReference type="GO" id="GO:0051301">
    <property type="term" value="P:cell division"/>
    <property type="evidence" value="ECO:0007669"/>
    <property type="project" value="UniProtKB-KW"/>
</dbReference>
<evidence type="ECO:0000313" key="15">
    <source>
        <dbReference type="EMBL" id="MCM6763216.1"/>
    </source>
</evidence>
<feature type="binding site" evidence="10">
    <location>
        <begin position="118"/>
        <end position="124"/>
    </location>
    <ligand>
        <name>ATP</name>
        <dbReference type="ChEBI" id="CHEBI:30616"/>
    </ligand>
</feature>
<evidence type="ECO:0000256" key="4">
    <source>
        <dbReference type="ARBA" id="ARBA00022741"/>
    </source>
</evidence>
<dbReference type="InterPro" id="IPR035911">
    <property type="entry name" value="MurE/MurF_N"/>
</dbReference>
<evidence type="ECO:0000313" key="16">
    <source>
        <dbReference type="Proteomes" id="UP001155240"/>
    </source>
</evidence>
<dbReference type="GO" id="GO:0005737">
    <property type="term" value="C:cytoplasm"/>
    <property type="evidence" value="ECO:0007669"/>
    <property type="project" value="UniProtKB-SubCell"/>
</dbReference>
<dbReference type="GO" id="GO:0047480">
    <property type="term" value="F:UDP-N-acetylmuramoyl-tripeptide-D-alanyl-D-alanine ligase activity"/>
    <property type="evidence" value="ECO:0007669"/>
    <property type="project" value="UniProtKB-UniRule"/>
</dbReference>
<feature type="domain" description="Mur ligase N-terminal catalytic" evidence="12">
    <location>
        <begin position="36"/>
        <end position="98"/>
    </location>
</feature>
<feature type="domain" description="Mur ligase C-terminal" evidence="13">
    <location>
        <begin position="332"/>
        <end position="457"/>
    </location>
</feature>
<keyword evidence="16" id="KW-1185">Reference proteome</keyword>
<dbReference type="InterPro" id="IPR004101">
    <property type="entry name" value="Mur_ligase_C"/>
</dbReference>
<dbReference type="NCBIfam" id="TIGR01143">
    <property type="entry name" value="murF"/>
    <property type="match status" value="1"/>
</dbReference>
<name>A0A9X2E2J8_9MICO</name>
<evidence type="ECO:0000259" key="14">
    <source>
        <dbReference type="Pfam" id="PF08245"/>
    </source>
</evidence>
<gene>
    <name evidence="10" type="primary">murF</name>
    <name evidence="15" type="ORF">NB037_12390</name>
</gene>
<evidence type="ECO:0000256" key="9">
    <source>
        <dbReference type="ARBA" id="ARBA00023316"/>
    </source>
</evidence>
<evidence type="ECO:0000256" key="5">
    <source>
        <dbReference type="ARBA" id="ARBA00022840"/>
    </source>
</evidence>
<dbReference type="GO" id="GO:0071555">
    <property type="term" value="P:cell wall organization"/>
    <property type="evidence" value="ECO:0007669"/>
    <property type="project" value="UniProtKB-KW"/>
</dbReference>
<dbReference type="RefSeq" id="WP_251946181.1">
    <property type="nucleotide sequence ID" value="NZ_JAMRYM010000054.1"/>
</dbReference>
<evidence type="ECO:0000256" key="7">
    <source>
        <dbReference type="ARBA" id="ARBA00022984"/>
    </source>
</evidence>
<comment type="similarity">
    <text evidence="10">Belongs to the MurCDEF family. MurF subfamily.</text>
</comment>
<keyword evidence="6 10" id="KW-0133">Cell shape</keyword>
<comment type="subcellular location">
    <subcellularLocation>
        <location evidence="10 11">Cytoplasm</location>
    </subcellularLocation>
</comment>
<dbReference type="EC" id="6.3.2.10" evidence="10 11"/>
<feature type="domain" description="Mur ligase central" evidence="14">
    <location>
        <begin position="116"/>
        <end position="308"/>
    </location>
</feature>
<dbReference type="Gene3D" id="3.40.1390.10">
    <property type="entry name" value="MurE/MurF, N-terminal domain"/>
    <property type="match status" value="1"/>
</dbReference>
<dbReference type="SUPFAM" id="SSF53244">
    <property type="entry name" value="MurD-like peptide ligases, peptide-binding domain"/>
    <property type="match status" value="1"/>
</dbReference>
<evidence type="ECO:0000256" key="1">
    <source>
        <dbReference type="ARBA" id="ARBA00022490"/>
    </source>
</evidence>
<dbReference type="Pfam" id="PF02875">
    <property type="entry name" value="Mur_ligase_C"/>
    <property type="match status" value="1"/>
</dbReference>
<keyword evidence="5 10" id="KW-0067">ATP-binding</keyword>
<comment type="caution">
    <text evidence="15">The sequence shown here is derived from an EMBL/GenBank/DDBJ whole genome shotgun (WGS) entry which is preliminary data.</text>
</comment>
<dbReference type="Pfam" id="PF08245">
    <property type="entry name" value="Mur_ligase_M"/>
    <property type="match status" value="1"/>
</dbReference>
<keyword evidence="7 10" id="KW-0573">Peptidoglycan synthesis</keyword>
<evidence type="ECO:0000259" key="13">
    <source>
        <dbReference type="Pfam" id="PF02875"/>
    </source>
</evidence>
<dbReference type="Proteomes" id="UP001155240">
    <property type="component" value="Unassembled WGS sequence"/>
</dbReference>
<dbReference type="SUPFAM" id="SSF53623">
    <property type="entry name" value="MurD-like peptide ligases, catalytic domain"/>
    <property type="match status" value="1"/>
</dbReference>